<dbReference type="SUPFAM" id="SSF52402">
    <property type="entry name" value="Adenine nucleotide alpha hydrolases-like"/>
    <property type="match status" value="1"/>
</dbReference>
<dbReference type="SUPFAM" id="SSF69864">
    <property type="entry name" value="Argininosuccinate synthetase, C-terminal domain"/>
    <property type="match status" value="1"/>
</dbReference>
<protein>
    <recommendedName>
        <fullName evidence="2">argininosuccinate synthase</fullName>
        <ecNumber evidence="2">6.3.4.5</ecNumber>
    </recommendedName>
</protein>
<dbReference type="OrthoDB" id="9801641at2"/>
<dbReference type="PROSITE" id="PS00565">
    <property type="entry name" value="ARGININOSUCCIN_SYN_2"/>
    <property type="match status" value="1"/>
</dbReference>
<dbReference type="CDD" id="cd01999">
    <property type="entry name" value="ASS"/>
    <property type="match status" value="1"/>
</dbReference>
<reference evidence="10 11" key="1">
    <citation type="submission" date="2016-11" db="EMBL/GenBank/DDBJ databases">
        <title>Draft Genome Sequences of Nine Cyanobacterial Strains from Diverse Habitats.</title>
        <authorList>
            <person name="Zhu T."/>
            <person name="Hou S."/>
            <person name="Lu X."/>
            <person name="Hess W.R."/>
        </authorList>
    </citation>
    <scope>NUCLEOTIDE SEQUENCE [LARGE SCALE GENOMIC DNA]</scope>
    <source>
        <strain evidence="10 11">IAM M-71</strain>
    </source>
</reference>
<evidence type="ECO:0000313" key="10">
    <source>
        <dbReference type="EMBL" id="OKH33331.1"/>
    </source>
</evidence>
<comment type="pathway">
    <text evidence="1">Amino-acid biosynthesis; L-arginine biosynthesis; L-arginine from L-ornithine and carbamoyl phosphate: step 2/3.</text>
</comment>
<evidence type="ECO:0000256" key="3">
    <source>
        <dbReference type="ARBA" id="ARBA00022571"/>
    </source>
</evidence>
<proteinExistence type="predicted"/>
<name>A0A1U7IA15_9CYAN</name>
<dbReference type="PANTHER" id="PTHR11587">
    <property type="entry name" value="ARGININOSUCCINATE SYNTHASE"/>
    <property type="match status" value="1"/>
</dbReference>
<evidence type="ECO:0000259" key="9">
    <source>
        <dbReference type="Pfam" id="PF20979"/>
    </source>
</evidence>
<evidence type="ECO:0000256" key="1">
    <source>
        <dbReference type="ARBA" id="ARBA00004967"/>
    </source>
</evidence>
<dbReference type="NCBIfam" id="NF001770">
    <property type="entry name" value="PRK00509.1"/>
    <property type="match status" value="1"/>
</dbReference>
<evidence type="ECO:0000313" key="11">
    <source>
        <dbReference type="Proteomes" id="UP000185860"/>
    </source>
</evidence>
<feature type="domain" description="Arginosuccinate synthase C-terminal" evidence="9">
    <location>
        <begin position="184"/>
        <end position="403"/>
    </location>
</feature>
<dbReference type="InterPro" id="IPR048268">
    <property type="entry name" value="Arginosuc_syn_C"/>
</dbReference>
<keyword evidence="6" id="KW-0547">Nucleotide-binding</keyword>
<dbReference type="InterPro" id="IPR048267">
    <property type="entry name" value="Arginosuc_syn_N"/>
</dbReference>
<dbReference type="EMBL" id="MRCE01000030">
    <property type="protein sequence ID" value="OKH33331.1"/>
    <property type="molecule type" value="Genomic_DNA"/>
</dbReference>
<dbReference type="UniPathway" id="UPA00068">
    <property type="reaction ID" value="UER00113"/>
</dbReference>
<dbReference type="Pfam" id="PF20979">
    <property type="entry name" value="Arginosuc_syn_C"/>
    <property type="match status" value="1"/>
</dbReference>
<accession>A0A1U7IA15</accession>
<keyword evidence="4" id="KW-0436">Ligase</keyword>
<feature type="domain" description="Arginosuccinate synthase-like N-terminal" evidence="8">
    <location>
        <begin position="11"/>
        <end position="174"/>
    </location>
</feature>
<dbReference type="GO" id="GO:0000053">
    <property type="term" value="P:argininosuccinate metabolic process"/>
    <property type="evidence" value="ECO:0007669"/>
    <property type="project" value="TreeGrafter"/>
</dbReference>
<dbReference type="PANTHER" id="PTHR11587:SF2">
    <property type="entry name" value="ARGININOSUCCINATE SYNTHASE"/>
    <property type="match status" value="1"/>
</dbReference>
<evidence type="ECO:0000256" key="7">
    <source>
        <dbReference type="ARBA" id="ARBA00022840"/>
    </source>
</evidence>
<organism evidence="10 11">
    <name type="scientific">[Phormidium ambiguum] IAM M-71</name>
    <dbReference type="NCBI Taxonomy" id="454136"/>
    <lineage>
        <taxon>Bacteria</taxon>
        <taxon>Bacillati</taxon>
        <taxon>Cyanobacteriota</taxon>
        <taxon>Cyanophyceae</taxon>
        <taxon>Oscillatoriophycideae</taxon>
        <taxon>Aerosakkonematales</taxon>
        <taxon>Aerosakkonemataceae</taxon>
        <taxon>Floridanema</taxon>
    </lineage>
</organism>
<evidence type="ECO:0000256" key="6">
    <source>
        <dbReference type="ARBA" id="ARBA00022741"/>
    </source>
</evidence>
<evidence type="ECO:0000256" key="4">
    <source>
        <dbReference type="ARBA" id="ARBA00022598"/>
    </source>
</evidence>
<evidence type="ECO:0000256" key="2">
    <source>
        <dbReference type="ARBA" id="ARBA00012286"/>
    </source>
</evidence>
<dbReference type="NCBIfam" id="TIGR00032">
    <property type="entry name" value="argG"/>
    <property type="match status" value="1"/>
</dbReference>
<dbReference type="Pfam" id="PF00764">
    <property type="entry name" value="Arginosuc_synth"/>
    <property type="match status" value="1"/>
</dbReference>
<dbReference type="RefSeq" id="WP_073595899.1">
    <property type="nucleotide sequence ID" value="NZ_MRCE01000030.1"/>
</dbReference>
<gene>
    <name evidence="10" type="ORF">NIES2119_23315</name>
</gene>
<dbReference type="Gene3D" id="3.40.50.620">
    <property type="entry name" value="HUPs"/>
    <property type="match status" value="1"/>
</dbReference>
<dbReference type="InterPro" id="IPR024074">
    <property type="entry name" value="AS_cat/multimer_dom_body"/>
</dbReference>
<dbReference type="GO" id="GO:0006526">
    <property type="term" value="P:L-arginine biosynthetic process"/>
    <property type="evidence" value="ECO:0007669"/>
    <property type="project" value="UniProtKB-UniPathway"/>
</dbReference>
<evidence type="ECO:0000259" key="8">
    <source>
        <dbReference type="Pfam" id="PF00764"/>
    </source>
</evidence>
<dbReference type="GO" id="GO:0000050">
    <property type="term" value="P:urea cycle"/>
    <property type="evidence" value="ECO:0007669"/>
    <property type="project" value="TreeGrafter"/>
</dbReference>
<dbReference type="Gene3D" id="3.90.1260.10">
    <property type="entry name" value="Argininosuccinate synthetase, chain A, domain 2"/>
    <property type="match status" value="1"/>
</dbReference>
<keyword evidence="5" id="KW-0028">Amino-acid biosynthesis</keyword>
<dbReference type="GO" id="GO:0005524">
    <property type="term" value="F:ATP binding"/>
    <property type="evidence" value="ECO:0007669"/>
    <property type="project" value="UniProtKB-KW"/>
</dbReference>
<dbReference type="InterPro" id="IPR014729">
    <property type="entry name" value="Rossmann-like_a/b/a_fold"/>
</dbReference>
<dbReference type="EC" id="6.3.4.5" evidence="2"/>
<dbReference type="AlphaFoldDB" id="A0A1U7IA15"/>
<keyword evidence="3" id="KW-0055">Arginine biosynthesis</keyword>
<dbReference type="GO" id="GO:0004055">
    <property type="term" value="F:argininosuccinate synthase activity"/>
    <property type="evidence" value="ECO:0007669"/>
    <property type="project" value="UniProtKB-EC"/>
</dbReference>
<evidence type="ECO:0000256" key="5">
    <source>
        <dbReference type="ARBA" id="ARBA00022605"/>
    </source>
</evidence>
<keyword evidence="7" id="KW-0067">ATP-binding</keyword>
<dbReference type="STRING" id="454136.NIES2119_23315"/>
<dbReference type="GO" id="GO:0005737">
    <property type="term" value="C:cytoplasm"/>
    <property type="evidence" value="ECO:0007669"/>
    <property type="project" value="TreeGrafter"/>
</dbReference>
<dbReference type="InterPro" id="IPR023434">
    <property type="entry name" value="Arginosuc_synth_type_1_subfam"/>
</dbReference>
<dbReference type="Proteomes" id="UP000185860">
    <property type="component" value="Unassembled WGS sequence"/>
</dbReference>
<dbReference type="InterPro" id="IPR001518">
    <property type="entry name" value="Arginosuc_synth"/>
</dbReference>
<comment type="caution">
    <text evidence="10">The sequence shown here is derived from an EMBL/GenBank/DDBJ whole genome shotgun (WGS) entry which is preliminary data.</text>
</comment>
<dbReference type="InterPro" id="IPR018223">
    <property type="entry name" value="Arginosuc_synth_CS"/>
</dbReference>
<sequence>MKAQDLKGKTIAFAGSGGLDSCTITRWLTDMGVEVVCFTADLGQPDEEDIEAVRQRMLQAGAKDFVLLPAREAIAQAGVDVIQAQACYEGRYWNTTGIARCVLAKAMILEMKKRGLTIFSHGATGRGNDQVRFQLITNMLAPEFEVYAPWRDEAFLARFPGRSEMIDFCQEKGLTVSATKDKPYSTDANLLGLTHESGMLEELTTPAHFVKPIMGCYPVDAPDETVEFTVRFEQGIPVVINGNSVGLVEAFLQTNAIGGKYGLGIGTHLVENRFVGIKSRGVYESPGVELLGTCYAYLLQLILDRRAREFYDQLSLLIAKQIYQGYWFDLATKMALQAIKCTAELATGTIKVAIYKGTISFVAATDVAHSLYSEENASMEGVGSYNHADSEGLLRVFGVSARVLATSGQVKLSD</sequence>